<dbReference type="Proteomes" id="UP000608420">
    <property type="component" value="Unassembled WGS sequence"/>
</dbReference>
<proteinExistence type="predicted"/>
<reference evidence="4" key="1">
    <citation type="journal article" date="2019" name="Int. J. Syst. Evol. Microbiol.">
        <title>The Global Catalogue of Microorganisms (GCM) 10K type strain sequencing project: providing services to taxonomists for standard genome sequencing and annotation.</title>
        <authorList>
            <consortium name="The Broad Institute Genomics Platform"/>
            <consortium name="The Broad Institute Genome Sequencing Center for Infectious Disease"/>
            <person name="Wu L."/>
            <person name="Ma J."/>
        </authorList>
    </citation>
    <scope>NUCLEOTIDE SEQUENCE [LARGE SCALE GENOMIC DNA]</scope>
    <source>
        <strain evidence="4">CGMCC 1.15420</strain>
    </source>
</reference>
<keyword evidence="2" id="KW-0812">Transmembrane</keyword>
<feature type="region of interest" description="Disordered" evidence="1">
    <location>
        <begin position="87"/>
        <end position="135"/>
    </location>
</feature>
<evidence type="ECO:0000256" key="1">
    <source>
        <dbReference type="SAM" id="MobiDB-lite"/>
    </source>
</evidence>
<evidence type="ECO:0000313" key="4">
    <source>
        <dbReference type="Proteomes" id="UP000608420"/>
    </source>
</evidence>
<keyword evidence="4" id="KW-1185">Reference proteome</keyword>
<name>A0ABQ1VQ54_9BACL</name>
<protein>
    <submittedName>
        <fullName evidence="3">Uncharacterized protein</fullName>
    </submittedName>
</protein>
<feature type="region of interest" description="Disordered" evidence="1">
    <location>
        <begin position="1"/>
        <end position="27"/>
    </location>
</feature>
<feature type="transmembrane region" description="Helical" evidence="2">
    <location>
        <begin position="272"/>
        <end position="290"/>
    </location>
</feature>
<keyword evidence="2" id="KW-1133">Transmembrane helix</keyword>
<comment type="caution">
    <text evidence="3">The sequence shown here is derived from an EMBL/GenBank/DDBJ whole genome shotgun (WGS) entry which is preliminary data.</text>
</comment>
<dbReference type="EMBL" id="BMIW01000004">
    <property type="protein sequence ID" value="GGF88954.1"/>
    <property type="molecule type" value="Genomic_DNA"/>
</dbReference>
<feature type="compositionally biased region" description="Polar residues" evidence="1">
    <location>
        <begin position="1"/>
        <end position="14"/>
    </location>
</feature>
<evidence type="ECO:0000313" key="3">
    <source>
        <dbReference type="EMBL" id="GGF88954.1"/>
    </source>
</evidence>
<gene>
    <name evidence="3" type="ORF">GCM10010913_07990</name>
</gene>
<keyword evidence="2" id="KW-0472">Membrane</keyword>
<sequence>MIMTATLNEASTLTKTKDETHTPQSDTIDDLHFSFFSTDESEINAGIGMGIDPSHNFDREKSDTEPFDDHAELVVQVAEVDDAVPTLESDTPEHQTDEPDTPAAEPERERSSGLIIHSDESIETESSPPEPDNIFEKSTKLFAETRKAMDTVDSRLVVDSLRIDSAMIAQKLAPSNQDLYNIADDDVEPTLFIDDLQKFEKLEEEYQDKIIPVKEKMVEVEKHVEANKKTAADRVGIAVDWTIRTLVKDPVKVVFTVLHNGIKSFFSSIGNLLKWGFFSIVLIVCFYVLIGNFSDSGQSAEDMIFQAYEAVKKVLVTLYKEVSSNFGGKNG</sequence>
<organism evidence="3 4">
    <name type="scientific">Paenibacillus aceti</name>
    <dbReference type="NCBI Taxonomy" id="1820010"/>
    <lineage>
        <taxon>Bacteria</taxon>
        <taxon>Bacillati</taxon>
        <taxon>Bacillota</taxon>
        <taxon>Bacilli</taxon>
        <taxon>Bacillales</taxon>
        <taxon>Paenibacillaceae</taxon>
        <taxon>Paenibacillus</taxon>
    </lineage>
</organism>
<accession>A0ABQ1VQ54</accession>
<evidence type="ECO:0000256" key="2">
    <source>
        <dbReference type="SAM" id="Phobius"/>
    </source>
</evidence>